<feature type="domain" description="Sacsin/Nov" evidence="1">
    <location>
        <begin position="999"/>
        <end position="1225"/>
    </location>
</feature>
<proteinExistence type="predicted"/>
<organism evidence="2 3">
    <name type="scientific">Mesitornis unicolor</name>
    <name type="common">brown roatelo</name>
    <dbReference type="NCBI Taxonomy" id="54374"/>
    <lineage>
        <taxon>Eukaryota</taxon>
        <taxon>Metazoa</taxon>
        <taxon>Chordata</taxon>
        <taxon>Craniata</taxon>
        <taxon>Vertebrata</taxon>
        <taxon>Euteleostomi</taxon>
        <taxon>Archelosauria</taxon>
        <taxon>Archosauria</taxon>
        <taxon>Dinosauria</taxon>
        <taxon>Saurischia</taxon>
        <taxon>Theropoda</taxon>
        <taxon>Coelurosauria</taxon>
        <taxon>Aves</taxon>
        <taxon>Neognathae</taxon>
        <taxon>Neoaves</taxon>
        <taxon>Columbimorphae</taxon>
        <taxon>Mesitornithiformes</taxon>
        <taxon>Mesitornithidae</taxon>
        <taxon>Mesitornis</taxon>
    </lineage>
</organism>
<protein>
    <submittedName>
        <fullName evidence="2">Sacsin</fullName>
    </submittedName>
</protein>
<sequence>VVHEAMPSSTAIFLGTELLSTRVLGPEPFVACGPSEPITLRLRNILREYGEEGDLFTEMVQNAEDAEATVCRFLLDLRHRREATSGLLDPNMIACHGPALWAYNNALFTEDDLRNITRVGAATKEGQAGRIGRFGLGFSSVYRVTDVPAVLTGETLLIFDPNGTHLGKHIPRAGCPGIRLDFSSRPRILRAFAEQFWPYHGIFGCRLPEPGPFPGSLFRLPFRTEEEAVKSQICSEAFGTERIQSLGTSFLGSNQLLLLFLRKVKEMSLEMLPDTATSAEDTVPLAILRQKEIRDLGSPGDPPSWAAIEQLTACEEASKTTRHYLVLVCQGDGELLELFHQNTQAGLHPPPPMAGVALPLALTADGKWVPRLGAEEGKVFCHLPMPVASGLPIHVHGAFSILSNRKGLWDTSEQGKWNRMLLRNAVPAAWLRALDHLRAMHEAGELKSYEYHVFWPDTNTARYPFTEAVTGFYHSVAARNGPKLFSDGCSWCSLQDARFLHQDVVRHPKLGATAKRVFATALPHPLLAVTLPEHVQRGLGKAVDAGTYDWPRFYCELVLPNLKDLSVVDRDPLILHALDMSHDDVDKVLQTVPCIPVTPHGRLQLINCLVHPRGRTASLYDPEDGHFPSGDAFLSPERLSQLERLGMIKDTMTLPELLERTKTVQLIWTKDHAQACRRAACILELLQDAVEKRVNNTMQAAFQTVPFLPGTLPTGEHVLFPAAQLYHHANAPLLGLIHPILAPKLLGENFRLAKEVASFLGLDRQLPAATVLEQLQALTCSSNRLALEDLRDSTHCCYKYLNNLLQRDHSSWGEVASAVAQRNPFILVGSRFVPVMAVAKTLLFEAVPYLHQLPEQYQPYSQLWECVGLRSTFTWDDYAQVLCSLAELHAGEPLPATELTLALRLVSCGLMADDKEPNAYQTQQLFLPDQEGILRPRDKLHFNDTPWMPVDRDVHLCHEQLSRATALHCRVPTTRHWALERSRLLTADLSLWAQPFGAHEDLPTRLKNILGEYPVSARDIVTELLQNADDAGAGLVHFVWDRQQHPTDATFSENWNFLQGPALCIYNDSPFQQQDIEGIQRLGVGGKQGRQDVTGKFGLGFNTVFHFTNCPAFLTGDSALCVFDPHLYYVPGATAESPGGMFAVNPEFKKTFPDIYGTFLPSFFNLNQGVLFRLPLRTAAEAAFSRVSDLVVRDQDLMDMERVLAEGGEDLVLFLRHVRTVVFSEI</sequence>
<dbReference type="SUPFAM" id="SSF55874">
    <property type="entry name" value="ATPase domain of HSP90 chaperone/DNA topoisomerase II/histidine kinase"/>
    <property type="match status" value="2"/>
</dbReference>
<keyword evidence="3" id="KW-1185">Reference proteome</keyword>
<evidence type="ECO:0000259" key="1">
    <source>
        <dbReference type="Pfam" id="PF25794"/>
    </source>
</evidence>
<dbReference type="InterPro" id="IPR058210">
    <property type="entry name" value="SACS/Nov_dom"/>
</dbReference>
<dbReference type="AlphaFoldDB" id="A0A091R1L6"/>
<dbReference type="PANTHER" id="PTHR46919:SF2">
    <property type="entry name" value="SACSIN"/>
    <property type="match status" value="1"/>
</dbReference>
<dbReference type="Proteomes" id="UP000053369">
    <property type="component" value="Unassembled WGS sequence"/>
</dbReference>
<evidence type="ECO:0000313" key="3">
    <source>
        <dbReference type="Proteomes" id="UP000053369"/>
    </source>
</evidence>
<feature type="non-terminal residue" evidence="2">
    <location>
        <position position="1226"/>
    </location>
</feature>
<dbReference type="Pfam" id="PF25794">
    <property type="entry name" value="SACS"/>
    <property type="match status" value="2"/>
</dbReference>
<gene>
    <name evidence="2" type="ORF">N332_10813</name>
</gene>
<dbReference type="NCBIfam" id="NF047352">
    <property type="entry name" value="P_loop_sacsin"/>
    <property type="match status" value="2"/>
</dbReference>
<dbReference type="InterPro" id="IPR036890">
    <property type="entry name" value="HATPase_C_sf"/>
</dbReference>
<feature type="non-terminal residue" evidence="2">
    <location>
        <position position="1"/>
    </location>
</feature>
<dbReference type="PANTHER" id="PTHR46919">
    <property type="entry name" value="ZINC FINGER, C3HC4 TYPE (RING FINGER) FAMILY PROTEIN"/>
    <property type="match status" value="1"/>
</dbReference>
<evidence type="ECO:0000313" key="2">
    <source>
        <dbReference type="EMBL" id="KFQ33343.1"/>
    </source>
</evidence>
<reference evidence="2 3" key="1">
    <citation type="submission" date="2014-04" db="EMBL/GenBank/DDBJ databases">
        <title>Genome evolution of avian class.</title>
        <authorList>
            <person name="Zhang G."/>
            <person name="Li C."/>
        </authorList>
    </citation>
    <scope>NUCLEOTIDE SEQUENCE [LARGE SCALE GENOMIC DNA]</scope>
    <source>
        <strain evidence="2">BGI_N332</strain>
    </source>
</reference>
<feature type="domain" description="Sacsin/Nov" evidence="1">
    <location>
        <begin position="36"/>
        <end position="281"/>
    </location>
</feature>
<name>A0A091R1L6_9AVES</name>
<accession>A0A091R1L6</accession>
<dbReference type="EMBL" id="KK807869">
    <property type="protein sequence ID" value="KFQ33343.1"/>
    <property type="molecule type" value="Genomic_DNA"/>
</dbReference>